<dbReference type="GO" id="GO:0008198">
    <property type="term" value="F:ferrous iron binding"/>
    <property type="evidence" value="ECO:0007669"/>
    <property type="project" value="TreeGrafter"/>
</dbReference>
<dbReference type="InterPro" id="IPR037151">
    <property type="entry name" value="AlkB-like_sf"/>
</dbReference>
<dbReference type="InterPro" id="IPR027450">
    <property type="entry name" value="AlkB-like"/>
</dbReference>
<dbReference type="Gene3D" id="2.60.120.590">
    <property type="entry name" value="Alpha-ketoglutarate-dependent dioxygenase AlkB-like"/>
    <property type="match status" value="1"/>
</dbReference>
<feature type="binding site" evidence="1">
    <location>
        <position position="278"/>
    </location>
    <ligand>
        <name>2-oxoglutarate</name>
        <dbReference type="ChEBI" id="CHEBI:16810"/>
    </ligand>
</feature>
<feature type="binding site" evidence="1">
    <location>
        <position position="182"/>
    </location>
    <ligand>
        <name>2-oxoglutarate</name>
        <dbReference type="ChEBI" id="CHEBI:16810"/>
    </ligand>
</feature>
<feature type="binding site" evidence="1">
    <location>
        <position position="180"/>
    </location>
    <ligand>
        <name>2-oxoglutarate</name>
        <dbReference type="ChEBI" id="CHEBI:16810"/>
    </ligand>
</feature>
<dbReference type="GO" id="GO:0006307">
    <property type="term" value="P:DNA alkylation repair"/>
    <property type="evidence" value="ECO:0007669"/>
    <property type="project" value="TreeGrafter"/>
</dbReference>
<feature type="non-terminal residue" evidence="3">
    <location>
        <position position="1"/>
    </location>
</feature>
<dbReference type="GeneID" id="54422883"/>
<dbReference type="Pfam" id="PF13532">
    <property type="entry name" value="2OG-FeII_Oxy_2"/>
    <property type="match status" value="1"/>
</dbReference>
<feature type="domain" description="Fe2OG dioxygenase" evidence="2">
    <location>
        <begin position="173"/>
        <end position="283"/>
    </location>
</feature>
<sequence>QPYIARKRTLDGFFKSKGFKPNLEVSLEDVSNHATYPHPNPRVPPLLSEALSFSSASEGRVINDHPDISLVYYQPYINREASNELFNFHRNNLFFYRVIYNIKRGPVETTINTPRFTTVFGVDATSMFSSEGSLIDSVTKQPISADRYKCKPRPNPACLDKLQELTEGSTDETYNLCLVNYYASGSDSISYHSDNERFLGQNPAIASFSLGVARGFLMKHKPIAPGDAVATAVNANPLKFSLMSGDMLLMRSKTQSNWLHSVPKRKAESIGNGRINITFRKAMVRGGTENYYKYNVGSVLASRWDAERKEMVPLAVK</sequence>
<organism evidence="3">
    <name type="scientific">Eremomyces bilateralis CBS 781.70</name>
    <dbReference type="NCBI Taxonomy" id="1392243"/>
    <lineage>
        <taxon>Eukaryota</taxon>
        <taxon>Fungi</taxon>
        <taxon>Dikarya</taxon>
        <taxon>Ascomycota</taxon>
        <taxon>Pezizomycotina</taxon>
        <taxon>Dothideomycetes</taxon>
        <taxon>Dothideomycetes incertae sedis</taxon>
        <taxon>Eremomycetales</taxon>
        <taxon>Eremomycetaceae</taxon>
        <taxon>Eremomyces</taxon>
    </lineage>
</organism>
<evidence type="ECO:0000313" key="3">
    <source>
        <dbReference type="EMBL" id="KAF1813586.1"/>
    </source>
</evidence>
<dbReference type="GO" id="GO:0035516">
    <property type="term" value="F:broad specificity oxidative DNA demethylase activity"/>
    <property type="evidence" value="ECO:0007669"/>
    <property type="project" value="TreeGrafter"/>
</dbReference>
<evidence type="ECO:0000256" key="1">
    <source>
        <dbReference type="PIRSR" id="PIRSR632852-1"/>
    </source>
</evidence>
<reference evidence="5" key="3">
    <citation type="submission" date="2025-04" db="UniProtKB">
        <authorList>
            <consortium name="RefSeq"/>
        </authorList>
    </citation>
    <scope>IDENTIFICATION</scope>
    <source>
        <strain evidence="5">CBS 781.70</strain>
    </source>
</reference>
<dbReference type="OrthoDB" id="545910at2759"/>
<feature type="binding site" evidence="1">
    <location>
        <position position="280"/>
    </location>
    <ligand>
        <name>2-oxoglutarate</name>
        <dbReference type="ChEBI" id="CHEBI:16810"/>
    </ligand>
</feature>
<dbReference type="PANTHER" id="PTHR31573">
    <property type="entry name" value="ALPHA-KETOGLUTARATE-DEPENDENT DIOXYGENASE ALKB HOMOLOG 2"/>
    <property type="match status" value="1"/>
</dbReference>
<dbReference type="SUPFAM" id="SSF51197">
    <property type="entry name" value="Clavaminate synthase-like"/>
    <property type="match status" value="1"/>
</dbReference>
<name>A0A6G1G6M8_9PEZI</name>
<dbReference type="InterPro" id="IPR032852">
    <property type="entry name" value="ALKBH2"/>
</dbReference>
<feature type="binding site" evidence="1">
    <location>
        <position position="260"/>
    </location>
    <ligand>
        <name>2-oxoglutarate</name>
        <dbReference type="ChEBI" id="CHEBI:16810"/>
    </ligand>
</feature>
<dbReference type="PANTHER" id="PTHR31573:SF1">
    <property type="entry name" value="DNA OXIDATIVE DEMETHYLASE ALKBH2"/>
    <property type="match status" value="1"/>
</dbReference>
<dbReference type="PROSITE" id="PS51471">
    <property type="entry name" value="FE2OG_OXY"/>
    <property type="match status" value="1"/>
</dbReference>
<dbReference type="RefSeq" id="XP_033535217.1">
    <property type="nucleotide sequence ID" value="XM_033682313.1"/>
</dbReference>
<reference evidence="5" key="2">
    <citation type="submission" date="2020-04" db="EMBL/GenBank/DDBJ databases">
        <authorList>
            <consortium name="NCBI Genome Project"/>
        </authorList>
    </citation>
    <scope>NUCLEOTIDE SEQUENCE</scope>
    <source>
        <strain evidence="5">CBS 781.70</strain>
    </source>
</reference>
<keyword evidence="4" id="KW-1185">Reference proteome</keyword>
<accession>A0A6G1G6M8</accession>
<dbReference type="AlphaFoldDB" id="A0A6G1G6M8"/>
<dbReference type="GO" id="GO:0051747">
    <property type="term" value="F:cytosine C-5 DNA demethylase activity"/>
    <property type="evidence" value="ECO:0007669"/>
    <property type="project" value="TreeGrafter"/>
</dbReference>
<feature type="binding site" evidence="1">
    <location>
        <position position="274"/>
    </location>
    <ligand>
        <name>2-oxoglutarate</name>
        <dbReference type="ChEBI" id="CHEBI:16810"/>
    </ligand>
</feature>
<evidence type="ECO:0000313" key="4">
    <source>
        <dbReference type="Proteomes" id="UP000504638"/>
    </source>
</evidence>
<dbReference type="InterPro" id="IPR005123">
    <property type="entry name" value="Oxoglu/Fe-dep_dioxygenase_dom"/>
</dbReference>
<evidence type="ECO:0000259" key="2">
    <source>
        <dbReference type="PROSITE" id="PS51471"/>
    </source>
</evidence>
<evidence type="ECO:0000313" key="5">
    <source>
        <dbReference type="RefSeq" id="XP_033535217.1"/>
    </source>
</evidence>
<proteinExistence type="predicted"/>
<protein>
    <recommendedName>
        <fullName evidence="2">Fe2OG dioxygenase domain-containing protein</fullName>
    </recommendedName>
</protein>
<feature type="binding site" evidence="1">
    <location>
        <position position="192"/>
    </location>
    <ligand>
        <name>2-oxoglutarate</name>
        <dbReference type="ChEBI" id="CHEBI:16810"/>
    </ligand>
</feature>
<reference evidence="3 5" key="1">
    <citation type="submission" date="2020-01" db="EMBL/GenBank/DDBJ databases">
        <authorList>
            <consortium name="DOE Joint Genome Institute"/>
            <person name="Haridas S."/>
            <person name="Albert R."/>
            <person name="Binder M."/>
            <person name="Bloem J."/>
            <person name="Labutti K."/>
            <person name="Salamov A."/>
            <person name="Andreopoulos B."/>
            <person name="Baker S.E."/>
            <person name="Barry K."/>
            <person name="Bills G."/>
            <person name="Bluhm B.H."/>
            <person name="Cannon C."/>
            <person name="Castanera R."/>
            <person name="Culley D.E."/>
            <person name="Daum C."/>
            <person name="Ezra D."/>
            <person name="Gonzalez J.B."/>
            <person name="Henrissat B."/>
            <person name="Kuo A."/>
            <person name="Liang C."/>
            <person name="Lipzen A."/>
            <person name="Lutzoni F."/>
            <person name="Magnuson J."/>
            <person name="Mondo S."/>
            <person name="Nolan M."/>
            <person name="Ohm R."/>
            <person name="Pangilinan J."/>
            <person name="Park H.-J."/>
            <person name="Ramirez L."/>
            <person name="Alfaro M."/>
            <person name="Sun H."/>
            <person name="Tritt A."/>
            <person name="Yoshinaga Y."/>
            <person name="Zwiers L.-H."/>
            <person name="Turgeon B.G."/>
            <person name="Goodwin S.B."/>
            <person name="Spatafora J.W."/>
            <person name="Crous P.W."/>
            <person name="Grigoriev I.V."/>
        </authorList>
    </citation>
    <scope>NUCLEOTIDE SEQUENCE</scope>
    <source>
        <strain evidence="3 5">CBS 781.70</strain>
    </source>
</reference>
<gene>
    <name evidence="3 5" type="ORF">P152DRAFT_500969</name>
</gene>
<dbReference type="Proteomes" id="UP000504638">
    <property type="component" value="Unplaced"/>
</dbReference>
<dbReference type="EMBL" id="ML975154">
    <property type="protein sequence ID" value="KAF1813586.1"/>
    <property type="molecule type" value="Genomic_DNA"/>
</dbReference>